<feature type="region of interest" description="Disordered" evidence="1">
    <location>
        <begin position="332"/>
        <end position="380"/>
    </location>
</feature>
<feature type="compositionally biased region" description="Basic and acidic residues" evidence="1">
    <location>
        <begin position="345"/>
        <end position="361"/>
    </location>
</feature>
<feature type="compositionally biased region" description="Low complexity" evidence="1">
    <location>
        <begin position="258"/>
        <end position="275"/>
    </location>
</feature>
<dbReference type="EMBL" id="HBEW01007330">
    <property type="protein sequence ID" value="CAD8586937.1"/>
    <property type="molecule type" value="Transcribed_RNA"/>
</dbReference>
<sequence length="380" mass="39518">MMPRSTTTMATATATTATTTAPGLMMMRHAPSSCGGDAAAWTLGAVPAQHAPPHAMMMMMPMMMPPPPPMPSAWIAGGDDAATARVRQARWHLACILNAQREAYARYTAVKALPQVAIAQARETARTRAVAVARAHAAQIIAEQAGDVRARAAREAKARTAANAEGENDSSQKQWPIVPQVSTAVCPPRSASATRSAPGEFGQGPRKTSSSGKREAVNAGVQSANCAKSKAKISQTVTRDASDATVAAAKATAAASNARVTRRSSSSQLELLEQRASPSGAEPRHRGAVEEAKALLDPASSIDRTSLCAPTSVPATLGVEIITAADAGGVKRLRSERSNAPSPESSRESAEEGAATDERLPGRHVRAKCTKTTLPHTVLS</sequence>
<gene>
    <name evidence="2" type="ORF">OMED0929_LOCUS6191</name>
</gene>
<feature type="region of interest" description="Disordered" evidence="1">
    <location>
        <begin position="185"/>
        <end position="222"/>
    </location>
</feature>
<reference evidence="2" key="1">
    <citation type="submission" date="2021-01" db="EMBL/GenBank/DDBJ databases">
        <authorList>
            <person name="Corre E."/>
            <person name="Pelletier E."/>
            <person name="Niang G."/>
            <person name="Scheremetjew M."/>
            <person name="Finn R."/>
            <person name="Kale V."/>
            <person name="Holt S."/>
            <person name="Cochrane G."/>
            <person name="Meng A."/>
            <person name="Brown T."/>
            <person name="Cohen L."/>
        </authorList>
    </citation>
    <scope>NUCLEOTIDE SEQUENCE</scope>
    <source>
        <strain evidence="2">Clade-D-RCC2572</strain>
    </source>
</reference>
<proteinExistence type="predicted"/>
<evidence type="ECO:0000256" key="1">
    <source>
        <dbReference type="SAM" id="MobiDB-lite"/>
    </source>
</evidence>
<organism evidence="2">
    <name type="scientific">Ostreococcus mediterraneus</name>
    <dbReference type="NCBI Taxonomy" id="1486918"/>
    <lineage>
        <taxon>Eukaryota</taxon>
        <taxon>Viridiplantae</taxon>
        <taxon>Chlorophyta</taxon>
        <taxon>Mamiellophyceae</taxon>
        <taxon>Mamiellales</taxon>
        <taxon>Bathycoccaceae</taxon>
        <taxon>Ostreococcus</taxon>
    </lineage>
</organism>
<protein>
    <submittedName>
        <fullName evidence="2">Uncharacterized protein</fullName>
    </submittedName>
</protein>
<feature type="compositionally biased region" description="Polar residues" evidence="1">
    <location>
        <begin position="370"/>
        <end position="380"/>
    </location>
</feature>
<name>A0A7S0KMU1_9CHLO</name>
<accession>A0A7S0KMU1</accession>
<feature type="region of interest" description="Disordered" evidence="1">
    <location>
        <begin position="258"/>
        <end position="288"/>
    </location>
</feature>
<evidence type="ECO:0000313" key="2">
    <source>
        <dbReference type="EMBL" id="CAD8586937.1"/>
    </source>
</evidence>
<dbReference type="AlphaFoldDB" id="A0A7S0KMU1"/>